<comment type="similarity">
    <text evidence="1">Belongs to the CDK5RAP3 family.</text>
</comment>
<protein>
    <submittedName>
        <fullName evidence="3">CDK5 regulatory subunit-associated protein 3</fullName>
    </submittedName>
</protein>
<organism evidence="3 4">
    <name type="scientific">Mytilus coruscus</name>
    <name type="common">Sea mussel</name>
    <dbReference type="NCBI Taxonomy" id="42192"/>
    <lineage>
        <taxon>Eukaryota</taxon>
        <taxon>Metazoa</taxon>
        <taxon>Spiralia</taxon>
        <taxon>Lophotrochozoa</taxon>
        <taxon>Mollusca</taxon>
        <taxon>Bivalvia</taxon>
        <taxon>Autobranchia</taxon>
        <taxon>Pteriomorphia</taxon>
        <taxon>Mytilida</taxon>
        <taxon>Mytiloidea</taxon>
        <taxon>Mytilidae</taxon>
        <taxon>Mytilinae</taxon>
        <taxon>Mytilus</taxon>
    </lineage>
</organism>
<proteinExistence type="inferred from homology"/>
<keyword evidence="4" id="KW-1185">Reference proteome</keyword>
<dbReference type="OrthoDB" id="340432at2759"/>
<dbReference type="PANTHER" id="PTHR14894">
    <property type="entry name" value="CDK5 REGULATORY SUBUNIT-ASSOCIATED PROTEIN 3"/>
    <property type="match status" value="1"/>
</dbReference>
<reference evidence="3 4" key="1">
    <citation type="submission" date="2020-06" db="EMBL/GenBank/DDBJ databases">
        <authorList>
            <person name="Li R."/>
            <person name="Bekaert M."/>
        </authorList>
    </citation>
    <scope>NUCLEOTIDE SEQUENCE [LARGE SCALE GENOMIC DNA]</scope>
    <source>
        <strain evidence="4">wild</strain>
    </source>
</reference>
<keyword evidence="2" id="KW-0175">Coiled coil</keyword>
<dbReference type="AlphaFoldDB" id="A0A6J8BHE6"/>
<dbReference type="Proteomes" id="UP000507470">
    <property type="component" value="Unassembled WGS sequence"/>
</dbReference>
<dbReference type="GO" id="GO:0012505">
    <property type="term" value="C:endomembrane system"/>
    <property type="evidence" value="ECO:0007669"/>
    <property type="project" value="TreeGrafter"/>
</dbReference>
<dbReference type="EMBL" id="CACVKT020003176">
    <property type="protein sequence ID" value="CAC5382079.1"/>
    <property type="molecule type" value="Genomic_DNA"/>
</dbReference>
<dbReference type="PANTHER" id="PTHR14894:SF0">
    <property type="entry name" value="CDK5 REGULATORY SUBUNIT-ASSOCIATED PROTEIN 3"/>
    <property type="match status" value="1"/>
</dbReference>
<name>A0A6J8BHE6_MYTCO</name>
<feature type="coiled-coil region" evidence="2">
    <location>
        <begin position="134"/>
        <end position="161"/>
    </location>
</feature>
<evidence type="ECO:0000313" key="3">
    <source>
        <dbReference type="EMBL" id="CAC5382079.1"/>
    </source>
</evidence>
<dbReference type="InterPro" id="IPR008491">
    <property type="entry name" value="CDK5RAP3"/>
</dbReference>
<evidence type="ECO:0000256" key="1">
    <source>
        <dbReference type="ARBA" id="ARBA00007478"/>
    </source>
</evidence>
<accession>A0A6J8BHE6</accession>
<evidence type="ECO:0000256" key="2">
    <source>
        <dbReference type="SAM" id="Coils"/>
    </source>
</evidence>
<evidence type="ECO:0000313" key="4">
    <source>
        <dbReference type="Proteomes" id="UP000507470"/>
    </source>
</evidence>
<sequence length="525" mass="60111">MATNSQQSVQELPIDIHYNKLLDWLINRRHCDQQWQKTAAQIREKINTAIQDMPPVTEITQLLQGSYINYFHCQQIVELLKDTDFGKKNMIGQYSSQKMKDWMEIIKMYETDGVYLAETAQMIARNVNYEIPAMKKQISKCQQLQKECDRKEADYASKSTDLKKKYDSKCKELGIQGKKIKSELAALVEDLPKTFDKICDSTSGLTLATDFYKDFVQFLTNEDPGENNLPMLKHIIKNGNTTTYEWRTGTKPEKIDCTKLFIDTTDEQDPLTDSADIDWGAVGEAADGNIADIDFVDDINLDLSEITLETGGNVEGTENQDAIDFSVVEPDKDSNGIDYSDLVIVEHAEDGVAKGEDAISLLDNPKTRAMFLDDLLELEAFLVQRLEEMKEEGNFLSSSQFQSAPSSLQVTREAVEGMLIKVKDIYSQLTTVKMHHLMLIRNSPRYVDRLRDDLKQILTLADKMTFHEKEMVVKREEAIQEQTEIQPKLDMIIKKTKEVQRQMETEISKKYKDRNVNIMGEINTV</sequence>
<dbReference type="GO" id="GO:0007346">
    <property type="term" value="P:regulation of mitotic cell cycle"/>
    <property type="evidence" value="ECO:0007669"/>
    <property type="project" value="TreeGrafter"/>
</dbReference>
<dbReference type="Pfam" id="PF05600">
    <property type="entry name" value="CDK5RAP3"/>
    <property type="match status" value="1"/>
</dbReference>
<gene>
    <name evidence="3" type="ORF">MCOR_17940</name>
</gene>